<feature type="repeat" description="WD" evidence="3">
    <location>
        <begin position="331"/>
        <end position="361"/>
    </location>
</feature>
<name>A0ABY8W5Z1_9ACTN</name>
<dbReference type="EMBL" id="CP126980">
    <property type="protein sequence ID" value="WIM93246.1"/>
    <property type="molecule type" value="Genomic_DNA"/>
</dbReference>
<dbReference type="Proteomes" id="UP001240150">
    <property type="component" value="Chromosome"/>
</dbReference>
<keyword evidence="2" id="KW-0677">Repeat</keyword>
<protein>
    <submittedName>
        <fullName evidence="4">WD40 repeat domain-containing protein</fullName>
    </submittedName>
</protein>
<dbReference type="InterPro" id="IPR011047">
    <property type="entry name" value="Quinoprotein_ADH-like_sf"/>
</dbReference>
<accession>A0ABY8W5Z1</accession>
<gene>
    <name evidence="4" type="ORF">ACTOB_005219</name>
</gene>
<proteinExistence type="predicted"/>
<dbReference type="SUPFAM" id="SSF51004">
    <property type="entry name" value="C-terminal (heme d1) domain of cytochrome cd1-nitrite reductase"/>
    <property type="match status" value="1"/>
</dbReference>
<dbReference type="SUPFAM" id="SSF50998">
    <property type="entry name" value="Quinoprotein alcohol dehydrogenase-like"/>
    <property type="match status" value="1"/>
</dbReference>
<sequence length="622" mass="65374">MIDGDGIIEYGSAAFRAEHWLVRFVGTDDGRTLLAVDHGRVDVIDMATGAVTTGPRVKAVTTHADVVAVAPADRPDTVTLLTLPELTPRAEFDAGGPVYRLAMSGGTIAALTAEPYTLALIVDGTTHRIDLPDEATCLALSPDGTLAAVGTNKGRTGNVLLVDVPTGTVRHTLTGPRAPVTAVAVSAAHDVVVAAAGPRVLGWTPSAKKPKATSLWVSPKDGASLAGITPSGRLIAYSWKGSTAAVDPSTGTVDWEIDSYGPVLVHGERVVSVRFGDCRELDPSTGAVRHTWTHRGYMTRLSAVGDTVVGSGRDSRPMLLRPGTTEVPELGDGHSRSVVAVSFDGDRFATTGEDNRVCVWQRGRPAPLFTATIDVPTVARYHGVALDGGTLFAGDRERLLRFTVGDPEPAARSERLDGNVVAAASLTDRGEVLVACSKGYRNGVFYRLDALTLEVRAQAKAPYVLGTIAYTPGSATFDLRWATGFRTYEIKGFAETGGCEHGGYRSRLYVTPDHTLLVTLDSREETATLRVLDIAARTELHDAITIPAVTGDACMSAAGLLTTGHADAVRLWDVRSGTLAGVLPLRTPAGWGAAVRWTPGETAVLVSHSSGGLQEVPASVIG</sequence>
<dbReference type="Pfam" id="PF00400">
    <property type="entry name" value="WD40"/>
    <property type="match status" value="1"/>
</dbReference>
<dbReference type="InterPro" id="IPR011048">
    <property type="entry name" value="Haem_d1_sf"/>
</dbReference>
<reference evidence="4 5" key="1">
    <citation type="submission" date="2023-06" db="EMBL/GenBank/DDBJ databases">
        <authorList>
            <person name="Yushchuk O."/>
            <person name="Binda E."/>
            <person name="Ruckert-Reed C."/>
            <person name="Fedorenko V."/>
            <person name="Kalinowski J."/>
            <person name="Marinelli F."/>
        </authorList>
    </citation>
    <scope>NUCLEOTIDE SEQUENCE [LARGE SCALE GENOMIC DNA]</scope>
    <source>
        <strain evidence="4 5">NRRL 3884</strain>
    </source>
</reference>
<organism evidence="4 5">
    <name type="scientific">Actinoplanes oblitus</name>
    <dbReference type="NCBI Taxonomy" id="3040509"/>
    <lineage>
        <taxon>Bacteria</taxon>
        <taxon>Bacillati</taxon>
        <taxon>Actinomycetota</taxon>
        <taxon>Actinomycetes</taxon>
        <taxon>Micromonosporales</taxon>
        <taxon>Micromonosporaceae</taxon>
        <taxon>Actinoplanes</taxon>
    </lineage>
</organism>
<dbReference type="PANTHER" id="PTHR44019:SF8">
    <property type="entry name" value="POC1 CENTRIOLAR PROTEIN HOMOLOG"/>
    <property type="match status" value="1"/>
</dbReference>
<evidence type="ECO:0000256" key="1">
    <source>
        <dbReference type="ARBA" id="ARBA00022574"/>
    </source>
</evidence>
<evidence type="ECO:0000256" key="3">
    <source>
        <dbReference type="PROSITE-ProRule" id="PRU00221"/>
    </source>
</evidence>
<dbReference type="InterPro" id="IPR050505">
    <property type="entry name" value="WDR55/POC1"/>
</dbReference>
<keyword evidence="5" id="KW-1185">Reference proteome</keyword>
<dbReference type="InterPro" id="IPR015943">
    <property type="entry name" value="WD40/YVTN_repeat-like_dom_sf"/>
</dbReference>
<evidence type="ECO:0000313" key="4">
    <source>
        <dbReference type="EMBL" id="WIM93246.1"/>
    </source>
</evidence>
<dbReference type="RefSeq" id="WP_284914454.1">
    <property type="nucleotide sequence ID" value="NZ_CP126980.1"/>
</dbReference>
<keyword evidence="1 3" id="KW-0853">WD repeat</keyword>
<dbReference type="SMART" id="SM00320">
    <property type="entry name" value="WD40"/>
    <property type="match status" value="4"/>
</dbReference>
<dbReference type="PANTHER" id="PTHR44019">
    <property type="entry name" value="WD REPEAT-CONTAINING PROTEIN 55"/>
    <property type="match status" value="1"/>
</dbReference>
<dbReference type="PROSITE" id="PS50082">
    <property type="entry name" value="WD_REPEATS_2"/>
    <property type="match status" value="1"/>
</dbReference>
<evidence type="ECO:0000313" key="5">
    <source>
        <dbReference type="Proteomes" id="UP001240150"/>
    </source>
</evidence>
<dbReference type="InterPro" id="IPR001680">
    <property type="entry name" value="WD40_rpt"/>
</dbReference>
<dbReference type="Gene3D" id="2.130.10.10">
    <property type="entry name" value="YVTN repeat-like/Quinoprotein amine dehydrogenase"/>
    <property type="match status" value="2"/>
</dbReference>
<evidence type="ECO:0000256" key="2">
    <source>
        <dbReference type="ARBA" id="ARBA00022737"/>
    </source>
</evidence>